<dbReference type="InterPro" id="IPR021205">
    <property type="entry name" value="Lanti_perm_SpaE/MutE/EpiE-like"/>
</dbReference>
<dbReference type="RefSeq" id="WP_087914410.1">
    <property type="nucleotide sequence ID" value="NZ_CP021780.1"/>
</dbReference>
<feature type="transmembrane region" description="Helical" evidence="1">
    <location>
        <begin position="223"/>
        <end position="246"/>
    </location>
</feature>
<feature type="transmembrane region" description="Helical" evidence="1">
    <location>
        <begin position="139"/>
        <end position="161"/>
    </location>
</feature>
<keyword evidence="1" id="KW-0472">Membrane</keyword>
<evidence type="ECO:0000313" key="2">
    <source>
        <dbReference type="EMBL" id="ASA20390.1"/>
    </source>
</evidence>
<feature type="transmembrane region" description="Helical" evidence="1">
    <location>
        <begin position="51"/>
        <end position="73"/>
    </location>
</feature>
<protein>
    <submittedName>
        <fullName evidence="2">Multidrug ABC transporter permease</fullName>
    </submittedName>
</protein>
<keyword evidence="3" id="KW-1185">Reference proteome</keyword>
<proteinExistence type="predicted"/>
<organism evidence="2 3">
    <name type="scientific">Paenibacillus donghaensis</name>
    <dbReference type="NCBI Taxonomy" id="414771"/>
    <lineage>
        <taxon>Bacteria</taxon>
        <taxon>Bacillati</taxon>
        <taxon>Bacillota</taxon>
        <taxon>Bacilli</taxon>
        <taxon>Bacillales</taxon>
        <taxon>Paenibacillaceae</taxon>
        <taxon>Paenibacillus</taxon>
    </lineage>
</organism>
<evidence type="ECO:0000313" key="3">
    <source>
        <dbReference type="Proteomes" id="UP000249890"/>
    </source>
</evidence>
<reference evidence="2 3" key="1">
    <citation type="submission" date="2017-06" db="EMBL/GenBank/DDBJ databases">
        <title>Complete genome sequence of Paenibacillus donghaensis KCTC 13049T isolated from East Sea sediment, South Korea.</title>
        <authorList>
            <person name="Jung B.K."/>
            <person name="Hong S.-J."/>
            <person name="Shin J.-H."/>
        </authorList>
    </citation>
    <scope>NUCLEOTIDE SEQUENCE [LARGE SCALE GENOMIC DNA]</scope>
    <source>
        <strain evidence="2 3">KCTC 13049</strain>
    </source>
</reference>
<dbReference type="NCBIfam" id="TIGR03732">
    <property type="entry name" value="lanti_perm_MutE"/>
    <property type="match status" value="1"/>
</dbReference>
<dbReference type="OrthoDB" id="9776525at2"/>
<gene>
    <name evidence="2" type="ORF">B9T62_05985</name>
</gene>
<dbReference type="KEGG" id="pdh:B9T62_05985"/>
<dbReference type="AlphaFoldDB" id="A0A2Z2KBN2"/>
<dbReference type="CDD" id="cd21807">
    <property type="entry name" value="ABC-2_lan_permease_MutE_EpiE-like"/>
    <property type="match status" value="1"/>
</dbReference>
<dbReference type="Pfam" id="PF12730">
    <property type="entry name" value="ABC2_membrane_4"/>
    <property type="match status" value="1"/>
</dbReference>
<feature type="transmembrane region" description="Helical" evidence="1">
    <location>
        <begin position="105"/>
        <end position="127"/>
    </location>
</feature>
<feature type="transmembrane region" description="Helical" evidence="1">
    <location>
        <begin position="20"/>
        <end position="39"/>
    </location>
</feature>
<name>A0A2Z2KBN2_9BACL</name>
<keyword evidence="1" id="KW-1133">Transmembrane helix</keyword>
<dbReference type="Proteomes" id="UP000249890">
    <property type="component" value="Chromosome"/>
</dbReference>
<sequence length="252" mass="27739">MLNLVQAEHMKYKRSFAQKLVFIGPLFFVVFALVALLYLPEGQSIPGQLLLTMVFNWWPFIFVPLGTALLCALSEQRERKAGNYRALLTREVHPLQLWLGKIAVLAYYLLLSSLGLIITVLLAGLLITDGQLPVWKISYASLLIWLASLGFIPLQLFIAAWKGMAASIGAGLTGLFAGVLAAPGPYWMLVPWSWPLRLMCPVIGVHPNGVSLQSGDPLLSHTVIPTGILLSLLFCGATAWLGGIWFSRREVK</sequence>
<feature type="transmembrane region" description="Helical" evidence="1">
    <location>
        <begin position="168"/>
        <end position="189"/>
    </location>
</feature>
<keyword evidence="1" id="KW-0812">Transmembrane</keyword>
<accession>A0A2Z2KBN2</accession>
<dbReference type="EMBL" id="CP021780">
    <property type="protein sequence ID" value="ASA20390.1"/>
    <property type="molecule type" value="Genomic_DNA"/>
</dbReference>
<evidence type="ECO:0000256" key="1">
    <source>
        <dbReference type="SAM" id="Phobius"/>
    </source>
</evidence>